<feature type="domain" description="DUF5623" evidence="1">
    <location>
        <begin position="2"/>
        <end position="103"/>
    </location>
</feature>
<evidence type="ECO:0000259" key="1">
    <source>
        <dbReference type="Pfam" id="PF18536"/>
    </source>
</evidence>
<dbReference type="Pfam" id="PF18536">
    <property type="entry name" value="DUF5623"/>
    <property type="match status" value="1"/>
</dbReference>
<dbReference type="Gene3D" id="1.20.1260.40">
    <property type="match status" value="1"/>
</dbReference>
<organism evidence="2 3">
    <name type="scientific">Niveispirillum cyanobacteriorum</name>
    <dbReference type="NCBI Taxonomy" id="1612173"/>
    <lineage>
        <taxon>Bacteria</taxon>
        <taxon>Pseudomonadati</taxon>
        <taxon>Pseudomonadota</taxon>
        <taxon>Alphaproteobacteria</taxon>
        <taxon>Rhodospirillales</taxon>
        <taxon>Azospirillaceae</taxon>
        <taxon>Niveispirillum</taxon>
    </lineage>
</organism>
<reference evidence="2 3" key="1">
    <citation type="submission" date="2017-12" db="EMBL/GenBank/DDBJ databases">
        <title>Genomes of bacteria within cyanobacterial aggregates.</title>
        <authorList>
            <person name="Cai H."/>
        </authorList>
    </citation>
    <scope>NUCLEOTIDE SEQUENCE [LARGE SCALE GENOMIC DNA]</scope>
    <source>
        <strain evidence="2 3">TH16</strain>
    </source>
</reference>
<dbReference type="Proteomes" id="UP000234752">
    <property type="component" value="Chromosome eg_1"/>
</dbReference>
<accession>A0A2K9NAV5</accession>
<dbReference type="EMBL" id="CP025611">
    <property type="protein sequence ID" value="AUN30209.1"/>
    <property type="molecule type" value="Genomic_DNA"/>
</dbReference>
<sequence>MAGRIIKAVIRSDLSCHSVDTRMNALRSTLEDWMSLEIKTGKLDGPEFFDVYYNDTESDMAFQKAVKSRAGIVEILGGLKQCLLAAYPDCAPLRQQIQRIDMSVSLINKMERAGK</sequence>
<keyword evidence="3" id="KW-1185">Reference proteome</keyword>
<dbReference type="KEGG" id="ncb:C0V82_08160"/>
<evidence type="ECO:0000313" key="2">
    <source>
        <dbReference type="EMBL" id="AUN30209.1"/>
    </source>
</evidence>
<name>A0A2K9NAV5_9PROT</name>
<proteinExistence type="predicted"/>
<dbReference type="AlphaFoldDB" id="A0A2K9NAV5"/>
<protein>
    <recommendedName>
        <fullName evidence="1">DUF5623 domain-containing protein</fullName>
    </recommendedName>
</protein>
<dbReference type="InterPro" id="IPR040531">
    <property type="entry name" value="DUF5623"/>
</dbReference>
<evidence type="ECO:0000313" key="3">
    <source>
        <dbReference type="Proteomes" id="UP000234752"/>
    </source>
</evidence>
<gene>
    <name evidence="2" type="ORF">C0V82_08160</name>
</gene>